<feature type="compositionally biased region" description="Acidic residues" evidence="1">
    <location>
        <begin position="23"/>
        <end position="37"/>
    </location>
</feature>
<organism evidence="2 3">
    <name type="scientific">Streptomyces hesseae</name>
    <dbReference type="NCBI Taxonomy" id="3075519"/>
    <lineage>
        <taxon>Bacteria</taxon>
        <taxon>Bacillati</taxon>
        <taxon>Actinomycetota</taxon>
        <taxon>Actinomycetes</taxon>
        <taxon>Kitasatosporales</taxon>
        <taxon>Streptomycetaceae</taxon>
        <taxon>Streptomyces</taxon>
    </lineage>
</organism>
<name>A0ABU2SZK5_9ACTN</name>
<evidence type="ECO:0000313" key="3">
    <source>
        <dbReference type="Proteomes" id="UP001180531"/>
    </source>
</evidence>
<comment type="caution">
    <text evidence="2">The sequence shown here is derived from an EMBL/GenBank/DDBJ whole genome shotgun (WGS) entry which is preliminary data.</text>
</comment>
<accession>A0ABU2SZK5</accession>
<evidence type="ECO:0008006" key="4">
    <source>
        <dbReference type="Google" id="ProtNLM"/>
    </source>
</evidence>
<feature type="compositionally biased region" description="Basic and acidic residues" evidence="1">
    <location>
        <begin position="70"/>
        <end position="84"/>
    </location>
</feature>
<dbReference type="RefSeq" id="WP_311616463.1">
    <property type="nucleotide sequence ID" value="NZ_JAVRFI010000044.1"/>
</dbReference>
<feature type="compositionally biased region" description="Basic and acidic residues" evidence="1">
    <location>
        <begin position="38"/>
        <end position="51"/>
    </location>
</feature>
<evidence type="ECO:0000256" key="1">
    <source>
        <dbReference type="SAM" id="MobiDB-lite"/>
    </source>
</evidence>
<feature type="region of interest" description="Disordered" evidence="1">
    <location>
        <begin position="1"/>
        <end position="51"/>
    </location>
</feature>
<dbReference type="Proteomes" id="UP001180531">
    <property type="component" value="Unassembled WGS sequence"/>
</dbReference>
<gene>
    <name evidence="2" type="ORF">RM609_33835</name>
</gene>
<dbReference type="EMBL" id="JAVRFI010000044">
    <property type="protein sequence ID" value="MDT0454021.1"/>
    <property type="molecule type" value="Genomic_DNA"/>
</dbReference>
<protein>
    <recommendedName>
        <fullName evidence="4">DUF3072 domain-containing protein</fullName>
    </recommendedName>
</protein>
<proteinExistence type="predicted"/>
<feature type="region of interest" description="Disordered" evidence="1">
    <location>
        <begin position="70"/>
        <end position="89"/>
    </location>
</feature>
<sequence length="130" mass="14800">MTENQAEYGPDSPDYGLSYDPDPWAEPDPVDDPDIWESDFHEQDPNEDHTEAGWEQAFRDGHITREQFANRHRAHETDPSRPEAPDPTPVIQSAVDKLRAKLATADLSDEERDEEERVLASLEQMLGEGE</sequence>
<evidence type="ECO:0000313" key="2">
    <source>
        <dbReference type="EMBL" id="MDT0454021.1"/>
    </source>
</evidence>
<reference evidence="2" key="1">
    <citation type="submission" date="2024-05" db="EMBL/GenBank/DDBJ databases">
        <title>30 novel species of actinomycetes from the DSMZ collection.</title>
        <authorList>
            <person name="Nouioui I."/>
        </authorList>
    </citation>
    <scope>NUCLEOTIDE SEQUENCE</scope>
    <source>
        <strain evidence="2">DSM 40473</strain>
    </source>
</reference>
<keyword evidence="3" id="KW-1185">Reference proteome</keyword>